<reference evidence="2" key="1">
    <citation type="submission" date="2016-02" db="EMBL/GenBank/DDBJ databases">
        <authorList>
            <person name="Schultz-Johansen M."/>
            <person name="Glaring M.A."/>
            <person name="Bech P.K."/>
            <person name="Stougaard P."/>
        </authorList>
    </citation>
    <scope>NUCLEOTIDE SEQUENCE [LARGE SCALE GENOMIC DNA]</scope>
    <source>
        <strain evidence="2">S66</strain>
    </source>
</reference>
<dbReference type="EMBL" id="LSNE01000003">
    <property type="protein sequence ID" value="KXI30188.1"/>
    <property type="molecule type" value="Genomic_DNA"/>
</dbReference>
<gene>
    <name evidence="1" type="ORF">AX660_09360</name>
</gene>
<sequence length="144" mass="15787">MNPVKSITKSTDSHPIASFFSVRTSIDTPEKVMLELTFLPKLTACQSRPISMLGLIVDHIATLVGKKSLGECMPVELELLVHGDIWPKQLKVIANIELARHGHALFNCQVYATQNHTQELLASSHGTLITCPKNGFLLGLDKVS</sequence>
<evidence type="ECO:0000313" key="2">
    <source>
        <dbReference type="Proteomes" id="UP000070299"/>
    </source>
</evidence>
<comment type="caution">
    <text evidence="1">The sequence shown here is derived from an EMBL/GenBank/DDBJ whole genome shotgun (WGS) entry which is preliminary data.</text>
</comment>
<dbReference type="Proteomes" id="UP000070299">
    <property type="component" value="Unassembled WGS sequence"/>
</dbReference>
<dbReference type="RefSeq" id="WP_068374137.1">
    <property type="nucleotide sequence ID" value="NZ_LSNE01000003.1"/>
</dbReference>
<name>A0A136A4L5_9ALTE</name>
<proteinExistence type="predicted"/>
<evidence type="ECO:0000313" key="1">
    <source>
        <dbReference type="EMBL" id="KXI30188.1"/>
    </source>
</evidence>
<accession>A0A136A4L5</accession>
<organism evidence="1 2">
    <name type="scientific">Paraglaciecola hydrolytica</name>
    <dbReference type="NCBI Taxonomy" id="1799789"/>
    <lineage>
        <taxon>Bacteria</taxon>
        <taxon>Pseudomonadati</taxon>
        <taxon>Pseudomonadota</taxon>
        <taxon>Gammaproteobacteria</taxon>
        <taxon>Alteromonadales</taxon>
        <taxon>Alteromonadaceae</taxon>
        <taxon>Paraglaciecola</taxon>
    </lineage>
</organism>
<dbReference type="AlphaFoldDB" id="A0A136A4L5"/>
<protein>
    <recommendedName>
        <fullName evidence="3">Thioesterase</fullName>
    </recommendedName>
</protein>
<keyword evidence="2" id="KW-1185">Reference proteome</keyword>
<dbReference type="STRING" id="1799789.AX660_09360"/>
<evidence type="ECO:0008006" key="3">
    <source>
        <dbReference type="Google" id="ProtNLM"/>
    </source>
</evidence>